<organism evidence="2 3">
    <name type="scientific">Lasiosphaeria hispida</name>
    <dbReference type="NCBI Taxonomy" id="260671"/>
    <lineage>
        <taxon>Eukaryota</taxon>
        <taxon>Fungi</taxon>
        <taxon>Dikarya</taxon>
        <taxon>Ascomycota</taxon>
        <taxon>Pezizomycotina</taxon>
        <taxon>Sordariomycetes</taxon>
        <taxon>Sordariomycetidae</taxon>
        <taxon>Sordariales</taxon>
        <taxon>Lasiosphaeriaceae</taxon>
        <taxon>Lasiosphaeria</taxon>
    </lineage>
</organism>
<evidence type="ECO:0000256" key="1">
    <source>
        <dbReference type="SAM" id="Phobius"/>
    </source>
</evidence>
<keyword evidence="1" id="KW-1133">Transmembrane helix</keyword>
<protein>
    <submittedName>
        <fullName evidence="2">Uncharacterized protein</fullName>
    </submittedName>
</protein>
<keyword evidence="1" id="KW-0812">Transmembrane</keyword>
<evidence type="ECO:0000313" key="3">
    <source>
        <dbReference type="Proteomes" id="UP001275084"/>
    </source>
</evidence>
<accession>A0AAJ0HPR7</accession>
<sequence length="93" mass="10119">MSPIAAQAAFRAATRASQTAGRRNFSVINSLRGFARSFEAHPFERLPTATRSQGADWGRQIKRVGSQTAIFLPGFALILGWPYAARLAVGDRV</sequence>
<reference evidence="2" key="2">
    <citation type="submission" date="2023-06" db="EMBL/GenBank/DDBJ databases">
        <authorList>
            <consortium name="Lawrence Berkeley National Laboratory"/>
            <person name="Haridas S."/>
            <person name="Hensen N."/>
            <person name="Bonometti L."/>
            <person name="Westerberg I."/>
            <person name="Brannstrom I.O."/>
            <person name="Guillou S."/>
            <person name="Cros-Aarteil S."/>
            <person name="Calhoun S."/>
            <person name="Kuo A."/>
            <person name="Mondo S."/>
            <person name="Pangilinan J."/>
            <person name="Riley R."/>
            <person name="Labutti K."/>
            <person name="Andreopoulos B."/>
            <person name="Lipzen A."/>
            <person name="Chen C."/>
            <person name="Yanf M."/>
            <person name="Daum C."/>
            <person name="Ng V."/>
            <person name="Clum A."/>
            <person name="Steindorff A."/>
            <person name="Ohm R."/>
            <person name="Martin F."/>
            <person name="Silar P."/>
            <person name="Natvig D."/>
            <person name="Lalanne C."/>
            <person name="Gautier V."/>
            <person name="Ament-Velasquez S.L."/>
            <person name="Kruys A."/>
            <person name="Hutchinson M.I."/>
            <person name="Powell A.J."/>
            <person name="Barry K."/>
            <person name="Miller A.N."/>
            <person name="Grigoriev I.V."/>
            <person name="Debuchy R."/>
            <person name="Gladieux P."/>
            <person name="Thoren M.H."/>
            <person name="Johannesson H."/>
        </authorList>
    </citation>
    <scope>NUCLEOTIDE SEQUENCE</scope>
    <source>
        <strain evidence="2">CBS 955.72</strain>
    </source>
</reference>
<dbReference type="Proteomes" id="UP001275084">
    <property type="component" value="Unassembled WGS sequence"/>
</dbReference>
<reference evidence="2" key="1">
    <citation type="journal article" date="2023" name="Mol. Phylogenet. Evol.">
        <title>Genome-scale phylogeny and comparative genomics of the fungal order Sordariales.</title>
        <authorList>
            <person name="Hensen N."/>
            <person name="Bonometti L."/>
            <person name="Westerberg I."/>
            <person name="Brannstrom I.O."/>
            <person name="Guillou S."/>
            <person name="Cros-Aarteil S."/>
            <person name="Calhoun S."/>
            <person name="Haridas S."/>
            <person name="Kuo A."/>
            <person name="Mondo S."/>
            <person name="Pangilinan J."/>
            <person name="Riley R."/>
            <person name="LaButti K."/>
            <person name="Andreopoulos B."/>
            <person name="Lipzen A."/>
            <person name="Chen C."/>
            <person name="Yan M."/>
            <person name="Daum C."/>
            <person name="Ng V."/>
            <person name="Clum A."/>
            <person name="Steindorff A."/>
            <person name="Ohm R.A."/>
            <person name="Martin F."/>
            <person name="Silar P."/>
            <person name="Natvig D.O."/>
            <person name="Lalanne C."/>
            <person name="Gautier V."/>
            <person name="Ament-Velasquez S.L."/>
            <person name="Kruys A."/>
            <person name="Hutchinson M.I."/>
            <person name="Powell A.J."/>
            <person name="Barry K."/>
            <person name="Miller A.N."/>
            <person name="Grigoriev I.V."/>
            <person name="Debuchy R."/>
            <person name="Gladieux P."/>
            <person name="Hiltunen Thoren M."/>
            <person name="Johannesson H."/>
        </authorList>
    </citation>
    <scope>NUCLEOTIDE SEQUENCE</scope>
    <source>
        <strain evidence="2">CBS 955.72</strain>
    </source>
</reference>
<dbReference type="AlphaFoldDB" id="A0AAJ0HPR7"/>
<feature type="transmembrane region" description="Helical" evidence="1">
    <location>
        <begin position="69"/>
        <end position="89"/>
    </location>
</feature>
<comment type="caution">
    <text evidence="2">The sequence shown here is derived from an EMBL/GenBank/DDBJ whole genome shotgun (WGS) entry which is preliminary data.</text>
</comment>
<proteinExistence type="predicted"/>
<keyword evidence="1" id="KW-0472">Membrane</keyword>
<dbReference type="EMBL" id="JAUIQD010000002">
    <property type="protein sequence ID" value="KAK3359097.1"/>
    <property type="molecule type" value="Genomic_DNA"/>
</dbReference>
<keyword evidence="3" id="KW-1185">Reference proteome</keyword>
<gene>
    <name evidence="2" type="ORF">B0T25DRAFT_86455</name>
</gene>
<name>A0AAJ0HPR7_9PEZI</name>
<evidence type="ECO:0000313" key="2">
    <source>
        <dbReference type="EMBL" id="KAK3359097.1"/>
    </source>
</evidence>